<evidence type="ECO:0000256" key="1">
    <source>
        <dbReference type="SAM" id="MobiDB-lite"/>
    </source>
</evidence>
<proteinExistence type="predicted"/>
<dbReference type="GO" id="GO:0043041">
    <property type="term" value="P:amino acid activation for nonribosomal peptide biosynthetic process"/>
    <property type="evidence" value="ECO:0007669"/>
    <property type="project" value="TreeGrafter"/>
</dbReference>
<evidence type="ECO:0000259" key="2">
    <source>
        <dbReference type="Pfam" id="PF00668"/>
    </source>
</evidence>
<keyword evidence="4" id="KW-1185">Reference proteome</keyword>
<dbReference type="Gene3D" id="3.30.559.10">
    <property type="entry name" value="Chloramphenicol acetyltransferase-like domain"/>
    <property type="match status" value="1"/>
</dbReference>
<feature type="domain" description="Condensation" evidence="2">
    <location>
        <begin position="45"/>
        <end position="182"/>
    </location>
</feature>
<dbReference type="PANTHER" id="PTHR45527">
    <property type="entry name" value="NONRIBOSOMAL PEPTIDE SYNTHETASE"/>
    <property type="match status" value="1"/>
</dbReference>
<dbReference type="PANTHER" id="PTHR45527:SF1">
    <property type="entry name" value="FATTY ACID SYNTHASE"/>
    <property type="match status" value="1"/>
</dbReference>
<dbReference type="SUPFAM" id="SSF52777">
    <property type="entry name" value="CoA-dependent acyltransferases"/>
    <property type="match status" value="1"/>
</dbReference>
<dbReference type="AlphaFoldDB" id="A0A2W2ECN9"/>
<feature type="non-terminal residue" evidence="3">
    <location>
        <position position="1"/>
    </location>
</feature>
<feature type="non-terminal residue" evidence="3">
    <location>
        <position position="214"/>
    </location>
</feature>
<dbReference type="GO" id="GO:0005829">
    <property type="term" value="C:cytosol"/>
    <property type="evidence" value="ECO:0007669"/>
    <property type="project" value="TreeGrafter"/>
</dbReference>
<dbReference type="EMBL" id="POUA01000808">
    <property type="protein sequence ID" value="PZG14795.1"/>
    <property type="molecule type" value="Genomic_DNA"/>
</dbReference>
<evidence type="ECO:0000313" key="4">
    <source>
        <dbReference type="Proteomes" id="UP000248544"/>
    </source>
</evidence>
<comment type="caution">
    <text evidence="3">The sequence shown here is derived from an EMBL/GenBank/DDBJ whole genome shotgun (WGS) entry which is preliminary data.</text>
</comment>
<dbReference type="GO" id="GO:0009239">
    <property type="term" value="P:enterobactin biosynthetic process"/>
    <property type="evidence" value="ECO:0007669"/>
    <property type="project" value="TreeGrafter"/>
</dbReference>
<dbReference type="GO" id="GO:0008610">
    <property type="term" value="P:lipid biosynthetic process"/>
    <property type="evidence" value="ECO:0007669"/>
    <property type="project" value="UniProtKB-ARBA"/>
</dbReference>
<name>A0A2W2ECN9_9ACTN</name>
<protein>
    <submittedName>
        <fullName evidence="3">Peptide synthetase</fullName>
    </submittedName>
</protein>
<dbReference type="InterPro" id="IPR023213">
    <property type="entry name" value="CAT-like_dom_sf"/>
</dbReference>
<gene>
    <name evidence="3" type="ORF">C1I98_39470</name>
</gene>
<feature type="region of interest" description="Disordered" evidence="1">
    <location>
        <begin position="185"/>
        <end position="214"/>
    </location>
</feature>
<dbReference type="InterPro" id="IPR001242">
    <property type="entry name" value="Condensation_dom"/>
</dbReference>
<dbReference type="GO" id="GO:0047527">
    <property type="term" value="F:2,3-dihydroxybenzoate-serine ligase activity"/>
    <property type="evidence" value="ECO:0007669"/>
    <property type="project" value="TreeGrafter"/>
</dbReference>
<reference evidence="3 4" key="1">
    <citation type="submission" date="2018-01" db="EMBL/GenBank/DDBJ databases">
        <title>Draft genome sequence of Sphaerisporangium sp. 7K107.</title>
        <authorList>
            <person name="Sahin N."/>
            <person name="Saygin H."/>
            <person name="Ay H."/>
        </authorList>
    </citation>
    <scope>NUCLEOTIDE SEQUENCE [LARGE SCALE GENOMIC DNA]</scope>
    <source>
        <strain evidence="3 4">7K107</strain>
    </source>
</reference>
<sequence length="214" mass="22427">PAPVDPEDGPLTPTPIILREREIGGSLSRFAQARALPGAGFAEAERAVNVVVAAHPALRMRLRAEHGVWALRTEPARAVTLVRADTDDPAAAADEAADRLDPEAGQVIAFTWLDVTRTLVVTAHHIAIDAVSWLILLDDLATAMRGAALPPPTTSYAEYADALATASAHDIDGLGHWVHTLQAPAPLPTTGGRHEITVDLPPAGRGQRGGGLEG</sequence>
<dbReference type="Pfam" id="PF00668">
    <property type="entry name" value="Condensation"/>
    <property type="match status" value="1"/>
</dbReference>
<dbReference type="Proteomes" id="UP000248544">
    <property type="component" value="Unassembled WGS sequence"/>
</dbReference>
<organism evidence="3 4">
    <name type="scientific">Spongiactinospora gelatinilytica</name>
    <dbReference type="NCBI Taxonomy" id="2666298"/>
    <lineage>
        <taxon>Bacteria</taxon>
        <taxon>Bacillati</taxon>
        <taxon>Actinomycetota</taxon>
        <taxon>Actinomycetes</taxon>
        <taxon>Streptosporangiales</taxon>
        <taxon>Streptosporangiaceae</taxon>
        <taxon>Spongiactinospora</taxon>
    </lineage>
</organism>
<dbReference type="GO" id="GO:0009366">
    <property type="term" value="C:enterobactin synthetase complex"/>
    <property type="evidence" value="ECO:0007669"/>
    <property type="project" value="TreeGrafter"/>
</dbReference>
<evidence type="ECO:0000313" key="3">
    <source>
        <dbReference type="EMBL" id="PZG14795.1"/>
    </source>
</evidence>
<dbReference type="GO" id="GO:0031177">
    <property type="term" value="F:phosphopantetheine binding"/>
    <property type="evidence" value="ECO:0007669"/>
    <property type="project" value="TreeGrafter"/>
</dbReference>
<accession>A0A2W2ECN9</accession>